<dbReference type="GO" id="GO:0005634">
    <property type="term" value="C:nucleus"/>
    <property type="evidence" value="ECO:0007669"/>
    <property type="project" value="UniProtKB-SubCell"/>
</dbReference>
<proteinExistence type="inferred from homology"/>
<comment type="subcellular location">
    <subcellularLocation>
        <location evidence="1">Nucleus</location>
    </subcellularLocation>
</comment>
<feature type="domain" description="CRC" evidence="5">
    <location>
        <begin position="526"/>
        <end position="651"/>
    </location>
</feature>
<dbReference type="AlphaFoldDB" id="A0AAN9N4Q2"/>
<keyword evidence="7" id="KW-1185">Reference proteome</keyword>
<dbReference type="GO" id="GO:0003700">
    <property type="term" value="F:DNA-binding transcription factor activity"/>
    <property type="evidence" value="ECO:0007669"/>
    <property type="project" value="InterPro"/>
</dbReference>
<feature type="region of interest" description="Disordered" evidence="4">
    <location>
        <begin position="381"/>
        <end position="401"/>
    </location>
</feature>
<dbReference type="Pfam" id="PF03638">
    <property type="entry name" value="TCR"/>
    <property type="match status" value="2"/>
</dbReference>
<protein>
    <recommendedName>
        <fullName evidence="5">CRC domain-containing protein</fullName>
    </recommendedName>
</protein>
<feature type="region of interest" description="Disordered" evidence="4">
    <location>
        <begin position="473"/>
        <end position="527"/>
    </location>
</feature>
<evidence type="ECO:0000256" key="3">
    <source>
        <dbReference type="ARBA" id="ARBA00023242"/>
    </source>
</evidence>
<dbReference type="EMBL" id="JAYMYR010000004">
    <property type="protein sequence ID" value="KAK7366565.1"/>
    <property type="molecule type" value="Genomic_DNA"/>
</dbReference>
<feature type="region of interest" description="Disordered" evidence="4">
    <location>
        <begin position="772"/>
        <end position="816"/>
    </location>
</feature>
<dbReference type="PANTHER" id="PTHR46159:SF12">
    <property type="entry name" value="PROTEIN TESMIN_TSO1-LIKE CXC 3-RELATED"/>
    <property type="match status" value="1"/>
</dbReference>
<feature type="compositionally biased region" description="Polar residues" evidence="4">
    <location>
        <begin position="805"/>
        <end position="816"/>
    </location>
</feature>
<reference evidence="6 7" key="1">
    <citation type="submission" date="2024-01" db="EMBL/GenBank/DDBJ databases">
        <title>The genomes of 5 underutilized Papilionoideae crops provide insights into root nodulation and disease resistanc.</title>
        <authorList>
            <person name="Jiang F."/>
        </authorList>
    </citation>
    <scope>NUCLEOTIDE SEQUENCE [LARGE SCALE GENOMIC DNA]</scope>
    <source>
        <strain evidence="6">JINMINGXINNONG_FW02</strain>
        <tissue evidence="6">Leaves</tissue>
    </source>
</reference>
<feature type="compositionally biased region" description="Low complexity" evidence="4">
    <location>
        <begin position="783"/>
        <end position="794"/>
    </location>
</feature>
<evidence type="ECO:0000313" key="6">
    <source>
        <dbReference type="EMBL" id="KAK7366565.1"/>
    </source>
</evidence>
<dbReference type="PANTHER" id="PTHR46159">
    <property type="entry name" value="PROTEIN TESMIN/TSO1-LIKE CXC 2"/>
    <property type="match status" value="1"/>
</dbReference>
<feature type="compositionally biased region" description="Polar residues" evidence="4">
    <location>
        <begin position="385"/>
        <end position="394"/>
    </location>
</feature>
<dbReference type="SMART" id="SM01114">
    <property type="entry name" value="CXC"/>
    <property type="match status" value="2"/>
</dbReference>
<comment type="caution">
    <text evidence="6">The sequence shown here is derived from an EMBL/GenBank/DDBJ whole genome shotgun (WGS) entry which is preliminary data.</text>
</comment>
<dbReference type="InterPro" id="IPR005172">
    <property type="entry name" value="CRC"/>
</dbReference>
<gene>
    <name evidence="6" type="ORF">VNO80_08558</name>
</gene>
<accession>A0AAN9N4Q2</accession>
<comment type="similarity">
    <text evidence="2">Belongs to the lin-54 family.</text>
</comment>
<evidence type="ECO:0000259" key="5">
    <source>
        <dbReference type="PROSITE" id="PS51634"/>
    </source>
</evidence>
<dbReference type="InterPro" id="IPR033467">
    <property type="entry name" value="Tesmin/TSO1-like_CXC"/>
</dbReference>
<evidence type="ECO:0000313" key="7">
    <source>
        <dbReference type="Proteomes" id="UP001374584"/>
    </source>
</evidence>
<dbReference type="Proteomes" id="UP001374584">
    <property type="component" value="Unassembled WGS sequence"/>
</dbReference>
<dbReference type="PROSITE" id="PS51634">
    <property type="entry name" value="CRC"/>
    <property type="match status" value="1"/>
</dbReference>
<organism evidence="6 7">
    <name type="scientific">Phaseolus coccineus</name>
    <name type="common">Scarlet runner bean</name>
    <name type="synonym">Phaseolus multiflorus</name>
    <dbReference type="NCBI Taxonomy" id="3886"/>
    <lineage>
        <taxon>Eukaryota</taxon>
        <taxon>Viridiplantae</taxon>
        <taxon>Streptophyta</taxon>
        <taxon>Embryophyta</taxon>
        <taxon>Tracheophyta</taxon>
        <taxon>Spermatophyta</taxon>
        <taxon>Magnoliopsida</taxon>
        <taxon>eudicotyledons</taxon>
        <taxon>Gunneridae</taxon>
        <taxon>Pentapetalae</taxon>
        <taxon>rosids</taxon>
        <taxon>fabids</taxon>
        <taxon>Fabales</taxon>
        <taxon>Fabaceae</taxon>
        <taxon>Papilionoideae</taxon>
        <taxon>50 kb inversion clade</taxon>
        <taxon>NPAAA clade</taxon>
        <taxon>indigoferoid/millettioid clade</taxon>
        <taxon>Phaseoleae</taxon>
        <taxon>Phaseolus</taxon>
    </lineage>
</organism>
<keyword evidence="3" id="KW-0539">Nucleus</keyword>
<evidence type="ECO:0000256" key="2">
    <source>
        <dbReference type="ARBA" id="ARBA00007267"/>
    </source>
</evidence>
<feature type="compositionally biased region" description="Basic and acidic residues" evidence="4">
    <location>
        <begin position="125"/>
        <end position="137"/>
    </location>
</feature>
<feature type="region of interest" description="Disordered" evidence="4">
    <location>
        <begin position="119"/>
        <end position="159"/>
    </location>
</feature>
<sequence length="816" mass="89258">MVLESKETAQKERELLHTPLTWDKDSDSHTETNVVVLPLWTLDMDTPERNQISATLTKFEDSPVFNYINSLSPIKPVKSVPISQTFNSLSFSSPPSVFTSPHVSCLKESRFLRRHIPLGTSKPKVSSEDANKAHTSEETLADSTRACHNSSELQENTDRGISVEDASIELSSEHLKFSVEPQQTLKYNSCGSPGYDPPLCGNEGNTLLELPDEAAADAGYVQEGCKTDSSEGHLQKICQTEPKSEDPDCYWDSLVPDGPDMLIFNSPGEAEAFKGLMHKPLDSSIRLSDFMSVLPLSTIHNGRKMYFVDSVASGSEHEIGDHCSEPMTTATDTDQTQDNLADVVFVTSHSNEHANDQLVSVTHRAIRRRCLDFEMANVQRKNSDDNSNAGSSTSEFDERNVANEKQQLPAKLNGNFQTGILQGIGLHLNALAALKEYKGIQIENLSSGRQLSLPGSTLQISTSQEHQHLSLVPVSSERELDSSDNGLHPAEDCSQPSVYMAGEDFNKNSSPRKKKRKLETPGETEGCKRCNCKKSKCLKLYCECFAAGVYCIEPCSCQDCFNKPIHEDTVLQTRKQIESRNPLAFAPKVIRSSDSVPEIGDDPNKTPASARHKRGCNCKKSSCLKKYCECYQGGVGCSISCRCEGCKNAFGRKDGSAPVGIETDSEEIEATDKGVAEKASQKTEIQNTEDHPDSATVSTPLRLSRPLLPLPFSSKGKAPRSFVTTITSSALFASQKLGKPNSLWSQSKHFQTVPDDEMADILLGDTSPISCIKTSSPNGKRISSPSCDLGSSPSRRGGRKLILQSIPSFPSLTPHP</sequence>
<evidence type="ECO:0000256" key="4">
    <source>
        <dbReference type="SAM" id="MobiDB-lite"/>
    </source>
</evidence>
<evidence type="ECO:0000256" key="1">
    <source>
        <dbReference type="ARBA" id="ARBA00004123"/>
    </source>
</evidence>
<name>A0AAN9N4Q2_PHACN</name>
<dbReference type="InterPro" id="IPR044522">
    <property type="entry name" value="TSO1-like"/>
</dbReference>